<dbReference type="KEGG" id="ngr:NAEGRDRAFT_51302"/>
<dbReference type="PANTHER" id="PTHR42903:SF1">
    <property type="entry name" value="INNER MEMBRANE PROTEIN YCCF"/>
    <property type="match status" value="1"/>
</dbReference>
<keyword evidence="2" id="KW-0812">Transmembrane</keyword>
<sequence>MAALDANTVDDDYVDSFASLEHDNHLASIPDIHLNNTNTNNNTYKLTPIGQFVKSDSPPADLHDNDHTVENGSDDNINQTQELPSTSSQPNPQSFYYEKNSATRRKTPKFNNLNEEEELMMGEMIELDDVDLGSPPLKNGPFQSQLRMLDDHQTISTPTVDSSNDDKHKSVWSDLALQFLKGDMADEFLTFEDAEVSPEMLKLLHENKKTIDNRKLLWRLLSGGFLFSFLYALGGCFIFILFGFCFSLPCALQLWRIAKFLTYPYTKSETYFYLLCLINTDPKNTPSTSSTLDRRMSIASSMTTQTLDRKYSVTTVKEARQILFQEKENKGILLWIANIVWLCLFGWWIALLHLIFGGLMLASRVGADFGKRHLSLIKLALLPFGLSIKK</sequence>
<keyword evidence="2" id="KW-1133">Transmembrane helix</keyword>
<dbReference type="OMA" id="HKSVWSD"/>
<keyword evidence="2" id="KW-0472">Membrane</keyword>
<proteinExistence type="predicted"/>
<dbReference type="GeneID" id="8855042"/>
<dbReference type="InterPro" id="IPR005185">
    <property type="entry name" value="YccF"/>
</dbReference>
<dbReference type="Proteomes" id="UP000006671">
    <property type="component" value="Unassembled WGS sequence"/>
</dbReference>
<dbReference type="InParanoid" id="D2VPT2"/>
<dbReference type="VEuPathDB" id="AmoebaDB:NAEGRDRAFT_51302"/>
<reference evidence="4 5" key="1">
    <citation type="journal article" date="2010" name="Cell">
        <title>The genome of Naegleria gruberi illuminates early eukaryotic versatility.</title>
        <authorList>
            <person name="Fritz-Laylin L.K."/>
            <person name="Prochnik S.E."/>
            <person name="Ginger M.L."/>
            <person name="Dacks J.B."/>
            <person name="Carpenter M.L."/>
            <person name="Field M.C."/>
            <person name="Kuo A."/>
            <person name="Paredez A."/>
            <person name="Chapman J."/>
            <person name="Pham J."/>
            <person name="Shu S."/>
            <person name="Neupane R."/>
            <person name="Cipriano M."/>
            <person name="Mancuso J."/>
            <person name="Tu H."/>
            <person name="Salamov A."/>
            <person name="Lindquist E."/>
            <person name="Shapiro H."/>
            <person name="Lucas S."/>
            <person name="Grigoriev I.V."/>
            <person name="Cande W.Z."/>
            <person name="Fulton C."/>
            <person name="Rokhsar D.S."/>
            <person name="Dawson S.C."/>
        </authorList>
    </citation>
    <scope>NUCLEOTIDE SEQUENCE [LARGE SCALE GENOMIC DNA]</scope>
    <source>
        <strain evidence="4 5">NEG-M</strain>
    </source>
</reference>
<feature type="transmembrane region" description="Helical" evidence="2">
    <location>
        <begin position="332"/>
        <end position="356"/>
    </location>
</feature>
<evidence type="ECO:0000313" key="4">
    <source>
        <dbReference type="EMBL" id="EFC41181.1"/>
    </source>
</evidence>
<accession>D2VPT2</accession>
<protein>
    <submittedName>
        <fullName evidence="4">Predicted protein</fullName>
    </submittedName>
</protein>
<feature type="region of interest" description="Disordered" evidence="1">
    <location>
        <begin position="52"/>
        <end position="111"/>
    </location>
</feature>
<dbReference type="EMBL" id="GG738887">
    <property type="protein sequence ID" value="EFC41181.1"/>
    <property type="molecule type" value="Genomic_DNA"/>
</dbReference>
<feature type="domain" description="Inner membrane component" evidence="3">
    <location>
        <begin position="336"/>
        <end position="385"/>
    </location>
</feature>
<dbReference type="GO" id="GO:0005886">
    <property type="term" value="C:plasma membrane"/>
    <property type="evidence" value="ECO:0007669"/>
    <property type="project" value="TreeGrafter"/>
</dbReference>
<dbReference type="PANTHER" id="PTHR42903">
    <property type="entry name" value="INNER MEMBRANE PROTEIN YCCF"/>
    <property type="match status" value="1"/>
</dbReference>
<evidence type="ECO:0000256" key="2">
    <source>
        <dbReference type="SAM" id="Phobius"/>
    </source>
</evidence>
<dbReference type="OrthoDB" id="2128205at2759"/>
<evidence type="ECO:0000259" key="3">
    <source>
        <dbReference type="Pfam" id="PF03733"/>
    </source>
</evidence>
<dbReference type="RefSeq" id="XP_002673925.1">
    <property type="nucleotide sequence ID" value="XM_002673879.1"/>
</dbReference>
<dbReference type="AlphaFoldDB" id="D2VPT2"/>
<feature type="compositionally biased region" description="Polar residues" evidence="1">
    <location>
        <begin position="70"/>
        <end position="94"/>
    </location>
</feature>
<dbReference type="Pfam" id="PF03733">
    <property type="entry name" value="YccF"/>
    <property type="match status" value="1"/>
</dbReference>
<organism evidence="5">
    <name type="scientific">Naegleria gruberi</name>
    <name type="common">Amoeba</name>
    <dbReference type="NCBI Taxonomy" id="5762"/>
    <lineage>
        <taxon>Eukaryota</taxon>
        <taxon>Discoba</taxon>
        <taxon>Heterolobosea</taxon>
        <taxon>Tetramitia</taxon>
        <taxon>Eutetramitia</taxon>
        <taxon>Vahlkampfiidae</taxon>
        <taxon>Naegleria</taxon>
    </lineage>
</organism>
<keyword evidence="5" id="KW-1185">Reference proteome</keyword>
<dbReference type="InterPro" id="IPR052937">
    <property type="entry name" value="Inner_membrane_protein"/>
</dbReference>
<gene>
    <name evidence="4" type="ORF">NAEGRDRAFT_51302</name>
</gene>
<name>D2VPT2_NAEGR</name>
<evidence type="ECO:0000313" key="5">
    <source>
        <dbReference type="Proteomes" id="UP000006671"/>
    </source>
</evidence>
<evidence type="ECO:0000256" key="1">
    <source>
        <dbReference type="SAM" id="MobiDB-lite"/>
    </source>
</evidence>